<sequence length="478" mass="53919">MTPSNTIQDTNEETLAPAVQPSDALEQSHEGHDHDHAGHDHQHAPTLNPELTHSIEVEAPAADVDKAFRQVIKRYTKLARIPGFRAGKVPEAMIKSRFGKEVRQEVLESLVSDRFRKALEEQKINPVSQPQVSELFLVEGQPLRFKATFEVLPEINIDGYDSISVQRPDSTLTEEEYQAELANVLDRHATVEPVEEDRPLVDGDWAEIGFQGQVQELAQTVTEDGLESASNAQPITGEDVLIEIGGKNTLPAFTEALRGAKIGQELTFEASYPAEFGEARLAGKTVSYDVTVKSIKRKDYPERDEEFAKQLGPYENWGDFETKLREHAGSRKKDALEAQARDKMLDELVEKFTFPLPETFVQQQIDARLERGLRALAQQGMSSDAMRQLDFGRLREAQRDQAVKEVKASMILDRVAERETVEVSDEDLERELLMLSIQSREPYDALRKRLTEDGSLDRIREQMRREKTGAALFEKVAS</sequence>
<keyword evidence="9" id="KW-0131">Cell cycle</keyword>
<organism evidence="14 15">
    <name type="scientific">Granulicella mallensis</name>
    <dbReference type="NCBI Taxonomy" id="940614"/>
    <lineage>
        <taxon>Bacteria</taxon>
        <taxon>Pseudomonadati</taxon>
        <taxon>Acidobacteriota</taxon>
        <taxon>Terriglobia</taxon>
        <taxon>Terriglobales</taxon>
        <taxon>Acidobacteriaceae</taxon>
        <taxon>Granulicella</taxon>
    </lineage>
</organism>
<dbReference type="InterPro" id="IPR008880">
    <property type="entry name" value="Trigger_fac_C"/>
</dbReference>
<dbReference type="Gene3D" id="3.30.70.1050">
    <property type="entry name" value="Trigger factor ribosome-binding domain"/>
    <property type="match status" value="1"/>
</dbReference>
<dbReference type="Pfam" id="PF00254">
    <property type="entry name" value="FKBP_C"/>
    <property type="match status" value="1"/>
</dbReference>
<dbReference type="GO" id="GO:0051083">
    <property type="term" value="P:'de novo' cotranslational protein folding"/>
    <property type="evidence" value="ECO:0007669"/>
    <property type="project" value="TreeGrafter"/>
</dbReference>
<dbReference type="Gene3D" id="3.10.50.40">
    <property type="match status" value="1"/>
</dbReference>
<dbReference type="GO" id="GO:0005737">
    <property type="term" value="C:cytoplasm"/>
    <property type="evidence" value="ECO:0007669"/>
    <property type="project" value="UniProtKB-SubCell"/>
</dbReference>
<dbReference type="GO" id="GO:0051301">
    <property type="term" value="P:cell division"/>
    <property type="evidence" value="ECO:0007669"/>
    <property type="project" value="UniProtKB-KW"/>
</dbReference>
<feature type="compositionally biased region" description="Basic and acidic residues" evidence="10">
    <location>
        <begin position="26"/>
        <end position="43"/>
    </location>
</feature>
<evidence type="ECO:0000256" key="7">
    <source>
        <dbReference type="ARBA" id="ARBA00023235"/>
    </source>
</evidence>
<evidence type="ECO:0000256" key="10">
    <source>
        <dbReference type="SAM" id="MobiDB-lite"/>
    </source>
</evidence>
<keyword evidence="9" id="KW-0132">Cell division</keyword>
<keyword evidence="6 9" id="KW-0143">Chaperone</keyword>
<dbReference type="Proteomes" id="UP000584867">
    <property type="component" value="Unassembled WGS sequence"/>
</dbReference>
<dbReference type="Gene3D" id="1.10.3120.10">
    <property type="entry name" value="Trigger factor, C-terminal domain"/>
    <property type="match status" value="1"/>
</dbReference>
<feature type="domain" description="Trigger factor C-terminal" evidence="13">
    <location>
        <begin position="319"/>
        <end position="474"/>
    </location>
</feature>
<dbReference type="RefSeq" id="WP_184260745.1">
    <property type="nucleotide sequence ID" value="NZ_JACHIO010000033.1"/>
</dbReference>
<keyword evidence="5 9" id="KW-0697">Rotamase</keyword>
<comment type="subcellular location">
    <subcellularLocation>
        <location evidence="9">Cytoplasm</location>
    </subcellularLocation>
    <text evidence="9">About half TF is bound to the ribosome near the polypeptide exit tunnel while the other half is free in the cytoplasm.</text>
</comment>
<evidence type="ECO:0000259" key="11">
    <source>
        <dbReference type="Pfam" id="PF00254"/>
    </source>
</evidence>
<evidence type="ECO:0000256" key="1">
    <source>
        <dbReference type="ARBA" id="ARBA00000971"/>
    </source>
</evidence>
<feature type="domain" description="Trigger factor ribosome-binding bacterial" evidence="12">
    <location>
        <begin position="49"/>
        <end position="183"/>
    </location>
</feature>
<comment type="caution">
    <text evidence="14">The sequence shown here is derived from an EMBL/GenBank/DDBJ whole genome shotgun (WGS) entry which is preliminary data.</text>
</comment>
<evidence type="ECO:0000256" key="2">
    <source>
        <dbReference type="ARBA" id="ARBA00005464"/>
    </source>
</evidence>
<dbReference type="Pfam" id="PF05698">
    <property type="entry name" value="Trigger_C"/>
    <property type="match status" value="1"/>
</dbReference>
<keyword evidence="7 9" id="KW-0413">Isomerase</keyword>
<dbReference type="GO" id="GO:0044183">
    <property type="term" value="F:protein folding chaperone"/>
    <property type="evidence" value="ECO:0007669"/>
    <property type="project" value="TreeGrafter"/>
</dbReference>
<comment type="domain">
    <text evidence="9">Consists of 3 domains; the N-terminus binds the ribosome, the middle domain has PPIase activity, while the C-terminus has intrinsic chaperone activity on its own.</text>
</comment>
<evidence type="ECO:0000259" key="13">
    <source>
        <dbReference type="Pfam" id="PF05698"/>
    </source>
</evidence>
<accession>A0A7W8ECK4</accession>
<evidence type="ECO:0000256" key="5">
    <source>
        <dbReference type="ARBA" id="ARBA00023110"/>
    </source>
</evidence>
<comment type="similarity">
    <text evidence="2 9">Belongs to the FKBP-type PPIase family. Tig subfamily.</text>
</comment>
<dbReference type="SUPFAM" id="SSF54534">
    <property type="entry name" value="FKBP-like"/>
    <property type="match status" value="1"/>
</dbReference>
<evidence type="ECO:0000256" key="8">
    <source>
        <dbReference type="ARBA" id="ARBA00029986"/>
    </source>
</evidence>
<comment type="catalytic activity">
    <reaction evidence="1 9">
        <text>[protein]-peptidylproline (omega=180) = [protein]-peptidylproline (omega=0)</text>
        <dbReference type="Rhea" id="RHEA:16237"/>
        <dbReference type="Rhea" id="RHEA-COMP:10747"/>
        <dbReference type="Rhea" id="RHEA-COMP:10748"/>
        <dbReference type="ChEBI" id="CHEBI:83833"/>
        <dbReference type="ChEBI" id="CHEBI:83834"/>
        <dbReference type="EC" id="5.2.1.8"/>
    </reaction>
</comment>
<dbReference type="InterPro" id="IPR037041">
    <property type="entry name" value="Trigger_fac_C_sf"/>
</dbReference>
<protein>
    <recommendedName>
        <fullName evidence="4 9">Trigger factor</fullName>
        <shortName evidence="9">TF</shortName>
        <ecNumber evidence="3 9">5.2.1.8</ecNumber>
    </recommendedName>
    <alternativeName>
        <fullName evidence="8 9">PPIase</fullName>
    </alternativeName>
</protein>
<dbReference type="Pfam" id="PF05697">
    <property type="entry name" value="Trigger_N"/>
    <property type="match status" value="1"/>
</dbReference>
<dbReference type="AlphaFoldDB" id="A0A7W8ECK4"/>
<comment type="function">
    <text evidence="9">Involved in protein export. Acts as a chaperone by maintaining the newly synthesized protein in an open conformation. Functions as a peptidyl-prolyl cis-trans isomerase.</text>
</comment>
<dbReference type="InterPro" id="IPR008881">
    <property type="entry name" value="Trigger_fac_ribosome-bd_bac"/>
</dbReference>
<dbReference type="GO" id="GO:0043335">
    <property type="term" value="P:protein unfolding"/>
    <property type="evidence" value="ECO:0007669"/>
    <property type="project" value="TreeGrafter"/>
</dbReference>
<dbReference type="GO" id="GO:0003755">
    <property type="term" value="F:peptidyl-prolyl cis-trans isomerase activity"/>
    <property type="evidence" value="ECO:0007669"/>
    <property type="project" value="UniProtKB-UniRule"/>
</dbReference>
<dbReference type="InterPro" id="IPR027304">
    <property type="entry name" value="Trigger_fact/SurA_dom_sf"/>
</dbReference>
<dbReference type="InterPro" id="IPR046357">
    <property type="entry name" value="PPIase_dom_sf"/>
</dbReference>
<feature type="domain" description="PPIase FKBP-type" evidence="11">
    <location>
        <begin position="201"/>
        <end position="292"/>
    </location>
</feature>
<name>A0A7W8ECK4_9BACT</name>
<dbReference type="EC" id="5.2.1.8" evidence="3 9"/>
<dbReference type="PANTHER" id="PTHR30560:SF3">
    <property type="entry name" value="TRIGGER FACTOR-LIKE PROTEIN TIG, CHLOROPLASTIC"/>
    <property type="match status" value="1"/>
</dbReference>
<dbReference type="InterPro" id="IPR005215">
    <property type="entry name" value="Trig_fac"/>
</dbReference>
<proteinExistence type="inferred from homology"/>
<dbReference type="GO" id="GO:0015031">
    <property type="term" value="P:protein transport"/>
    <property type="evidence" value="ECO:0007669"/>
    <property type="project" value="UniProtKB-UniRule"/>
</dbReference>
<dbReference type="SUPFAM" id="SSF102735">
    <property type="entry name" value="Trigger factor ribosome-binding domain"/>
    <property type="match status" value="1"/>
</dbReference>
<evidence type="ECO:0000313" key="14">
    <source>
        <dbReference type="EMBL" id="MBB5066709.1"/>
    </source>
</evidence>
<feature type="region of interest" description="Disordered" evidence="10">
    <location>
        <begin position="1"/>
        <end position="47"/>
    </location>
</feature>
<dbReference type="PIRSF" id="PIRSF003095">
    <property type="entry name" value="Trigger_factor"/>
    <property type="match status" value="1"/>
</dbReference>
<dbReference type="EMBL" id="JACHIO010000033">
    <property type="protein sequence ID" value="MBB5066709.1"/>
    <property type="molecule type" value="Genomic_DNA"/>
</dbReference>
<dbReference type="SUPFAM" id="SSF109998">
    <property type="entry name" value="Triger factor/SurA peptide-binding domain-like"/>
    <property type="match status" value="1"/>
</dbReference>
<gene>
    <name evidence="9" type="primary">tig</name>
    <name evidence="14" type="ORF">HDF15_005093</name>
</gene>
<evidence type="ECO:0000256" key="3">
    <source>
        <dbReference type="ARBA" id="ARBA00013194"/>
    </source>
</evidence>
<dbReference type="NCBIfam" id="TIGR00115">
    <property type="entry name" value="tig"/>
    <property type="match status" value="1"/>
</dbReference>
<dbReference type="HAMAP" id="MF_00303">
    <property type="entry name" value="Trigger_factor_Tig"/>
    <property type="match status" value="1"/>
</dbReference>
<dbReference type="InterPro" id="IPR001179">
    <property type="entry name" value="PPIase_FKBP_dom"/>
</dbReference>
<dbReference type="PANTHER" id="PTHR30560">
    <property type="entry name" value="TRIGGER FACTOR CHAPERONE AND PEPTIDYL-PROLYL CIS/TRANS ISOMERASE"/>
    <property type="match status" value="1"/>
</dbReference>
<evidence type="ECO:0000256" key="4">
    <source>
        <dbReference type="ARBA" id="ARBA00016902"/>
    </source>
</evidence>
<reference evidence="14 15" key="1">
    <citation type="submission" date="2020-08" db="EMBL/GenBank/DDBJ databases">
        <title>Genomic Encyclopedia of Type Strains, Phase IV (KMG-V): Genome sequencing to study the core and pangenomes of soil and plant-associated prokaryotes.</title>
        <authorList>
            <person name="Whitman W."/>
        </authorList>
    </citation>
    <scope>NUCLEOTIDE SEQUENCE [LARGE SCALE GENOMIC DNA]</scope>
    <source>
        <strain evidence="14 15">X5P3</strain>
    </source>
</reference>
<evidence type="ECO:0000259" key="12">
    <source>
        <dbReference type="Pfam" id="PF05697"/>
    </source>
</evidence>
<dbReference type="GO" id="GO:0043022">
    <property type="term" value="F:ribosome binding"/>
    <property type="evidence" value="ECO:0007669"/>
    <property type="project" value="TreeGrafter"/>
</dbReference>
<evidence type="ECO:0000256" key="9">
    <source>
        <dbReference type="HAMAP-Rule" id="MF_00303"/>
    </source>
</evidence>
<evidence type="ECO:0000256" key="6">
    <source>
        <dbReference type="ARBA" id="ARBA00023186"/>
    </source>
</evidence>
<evidence type="ECO:0000313" key="15">
    <source>
        <dbReference type="Proteomes" id="UP000584867"/>
    </source>
</evidence>
<dbReference type="InterPro" id="IPR036611">
    <property type="entry name" value="Trigger_fac_ribosome-bd_sf"/>
</dbReference>
<keyword evidence="9" id="KW-0963">Cytoplasm</keyword>